<sequence length="454" mass="49883">MKPSAGFPIPSRRAVYALGGLALATGIALAFGLPLRVAAQAAGGLLLAGLAYAGWDWARGRRAWRETPLRAERELPGSAVQGTPIVVTVALINESRRAWPVQVFDDVDEHFAYEGLPRAVRVPARSRVEIRYRATPRLRGPARFGAVHLRWRSPGGCFEFSRRAGPPQTMRIYPDTGPIGRQAWMAGTRRIARAGTRSHALRGTGTEFRQLADYRMGDSLRHIDWKATMRHRRPIVREYQDDRGQCVFFLLDCGRRMRADEGTDAGGSHFDQVLGALLQLSRIALKEGDEVGAMTFGCQPEERRHIAPRKGAAGFSALMEGLYDVQPSAIHSDYIQASRLLMASHHRRALVIVLTNFRDEDTAELGPALGLLRRQHLVMVASLRERVLGQLAGQGLQAPGSPVDVASAHLFSQARRDAFERLAGTEMLAVDAEPGQLAAALVDRYLTVKRAGAL</sequence>
<dbReference type="AlphaFoldDB" id="A0A157SNM3"/>
<proteinExistence type="predicted"/>
<feature type="domain" description="DUF58" evidence="2">
    <location>
        <begin position="213"/>
        <end position="396"/>
    </location>
</feature>
<dbReference type="OrthoDB" id="9776116at2"/>
<dbReference type="InterPro" id="IPR002881">
    <property type="entry name" value="DUF58"/>
</dbReference>
<keyword evidence="1" id="KW-0472">Membrane</keyword>
<keyword evidence="1" id="KW-1133">Transmembrane helix</keyword>
<evidence type="ECO:0000313" key="3">
    <source>
        <dbReference type="EMBL" id="SAI72089.1"/>
    </source>
</evidence>
<feature type="transmembrane region" description="Helical" evidence="1">
    <location>
        <begin position="14"/>
        <end position="31"/>
    </location>
</feature>
<reference evidence="3 4" key="1">
    <citation type="submission" date="2016-04" db="EMBL/GenBank/DDBJ databases">
        <authorList>
            <consortium name="Pathogen Informatics"/>
        </authorList>
    </citation>
    <scope>NUCLEOTIDE SEQUENCE [LARGE SCALE GENOMIC DNA]</scope>
    <source>
        <strain evidence="3 4">H050680373</strain>
    </source>
</reference>
<protein>
    <submittedName>
        <fullName evidence="3">Uncharacterized conserved protein (Some members contain a von Willebrand factor type A (VWA) domain)</fullName>
    </submittedName>
</protein>
<dbReference type="PANTHER" id="PTHR33608:SF3">
    <property type="entry name" value="SLR2013 PROTEIN"/>
    <property type="match status" value="1"/>
</dbReference>
<dbReference type="PROSITE" id="PS51318">
    <property type="entry name" value="TAT"/>
    <property type="match status" value="1"/>
</dbReference>
<gene>
    <name evidence="3" type="ORF">SAMEA3906486_03930</name>
</gene>
<dbReference type="RefSeq" id="WP_066130662.1">
    <property type="nucleotide sequence ID" value="NZ_FKIF01000007.1"/>
</dbReference>
<organism evidence="3 4">
    <name type="scientific">Bordetella ansorpii</name>
    <dbReference type="NCBI Taxonomy" id="288768"/>
    <lineage>
        <taxon>Bacteria</taxon>
        <taxon>Pseudomonadati</taxon>
        <taxon>Pseudomonadota</taxon>
        <taxon>Betaproteobacteria</taxon>
        <taxon>Burkholderiales</taxon>
        <taxon>Alcaligenaceae</taxon>
        <taxon>Bordetella</taxon>
    </lineage>
</organism>
<name>A0A157SNM3_9BORD</name>
<dbReference type="SUPFAM" id="SSF53300">
    <property type="entry name" value="vWA-like"/>
    <property type="match status" value="1"/>
</dbReference>
<dbReference type="PANTHER" id="PTHR33608">
    <property type="entry name" value="BLL2464 PROTEIN"/>
    <property type="match status" value="1"/>
</dbReference>
<keyword evidence="1" id="KW-0812">Transmembrane</keyword>
<evidence type="ECO:0000259" key="2">
    <source>
        <dbReference type="Pfam" id="PF01882"/>
    </source>
</evidence>
<dbReference type="EMBL" id="FKIF01000007">
    <property type="protein sequence ID" value="SAI72089.1"/>
    <property type="molecule type" value="Genomic_DNA"/>
</dbReference>
<dbReference type="STRING" id="288768.SAMEA3906486_03930"/>
<evidence type="ECO:0000256" key="1">
    <source>
        <dbReference type="SAM" id="Phobius"/>
    </source>
</evidence>
<dbReference type="Proteomes" id="UP000076848">
    <property type="component" value="Unassembled WGS sequence"/>
</dbReference>
<keyword evidence="4" id="KW-1185">Reference proteome</keyword>
<evidence type="ECO:0000313" key="4">
    <source>
        <dbReference type="Proteomes" id="UP000076848"/>
    </source>
</evidence>
<dbReference type="InterPro" id="IPR036465">
    <property type="entry name" value="vWFA_dom_sf"/>
</dbReference>
<accession>A0A157SNM3</accession>
<dbReference type="Pfam" id="PF01882">
    <property type="entry name" value="DUF58"/>
    <property type="match status" value="1"/>
</dbReference>
<dbReference type="InterPro" id="IPR006311">
    <property type="entry name" value="TAT_signal"/>
</dbReference>